<comment type="caution">
    <text evidence="3">The sequence shown here is derived from an EMBL/GenBank/DDBJ whole genome shotgun (WGS) entry which is preliminary data.</text>
</comment>
<evidence type="ECO:0000313" key="4">
    <source>
        <dbReference type="Proteomes" id="UP000829720"/>
    </source>
</evidence>
<sequence>MFFWVLLSAVVSVDLTTALFYGETKLECSGSEFVIPLYGFNTILFVPTSREPRTIVFKDNKVEDSRYNLRHGRVVLQEVTESNAGKFYGQNDRTRYFETVRLVVKDCSEEVSAYYGDEFRLTLSEDTAVLQFSPNVSFSSDSVTLWNKYSPSEAGRGRVSVGVWILDEVTEADQGHYTQRDRKGKFLSRHRLQLEDNSMEESLYYGDEFRLTLSEDTAVLQFSPNIGLSSSDSVTLWDKINPTEAGRARVKEVERNILLYAMVSIGSVFTCCLVCKVCCCKKKKPAPSEPAEYEEDPRPPQPLTPSAPTPPPPYESETDLDSPPDPRPPQPLTPSAPTPPPPYESETDLDSPPEYSSLFPTGPSEISQPQWSENPSPSAEYTPLMDSVANLSPAPETGSSYVTQGQRERTRASFP</sequence>
<dbReference type="AlphaFoldDB" id="A0A8T3D0P1"/>
<keyword evidence="2" id="KW-0732">Signal</keyword>
<protein>
    <submittedName>
        <fullName evidence="3">Uncharacterized protein</fullName>
    </submittedName>
</protein>
<evidence type="ECO:0000256" key="1">
    <source>
        <dbReference type="SAM" id="MobiDB-lite"/>
    </source>
</evidence>
<evidence type="ECO:0000313" key="3">
    <source>
        <dbReference type="EMBL" id="KAI1888218.1"/>
    </source>
</evidence>
<organism evidence="3 4">
    <name type="scientific">Albula goreensis</name>
    <dbReference type="NCBI Taxonomy" id="1534307"/>
    <lineage>
        <taxon>Eukaryota</taxon>
        <taxon>Metazoa</taxon>
        <taxon>Chordata</taxon>
        <taxon>Craniata</taxon>
        <taxon>Vertebrata</taxon>
        <taxon>Euteleostomi</taxon>
        <taxon>Actinopterygii</taxon>
        <taxon>Neopterygii</taxon>
        <taxon>Teleostei</taxon>
        <taxon>Albuliformes</taxon>
        <taxon>Albulidae</taxon>
        <taxon>Albula</taxon>
    </lineage>
</organism>
<dbReference type="Proteomes" id="UP000829720">
    <property type="component" value="Unassembled WGS sequence"/>
</dbReference>
<gene>
    <name evidence="3" type="ORF">AGOR_G00182750</name>
</gene>
<accession>A0A8T3D0P1</accession>
<dbReference type="OrthoDB" id="8953785at2759"/>
<name>A0A8T3D0P1_9TELE</name>
<feature type="signal peptide" evidence="2">
    <location>
        <begin position="1"/>
        <end position="18"/>
    </location>
</feature>
<feature type="compositionally biased region" description="Pro residues" evidence="1">
    <location>
        <begin position="299"/>
        <end position="314"/>
    </location>
</feature>
<reference evidence="3" key="1">
    <citation type="submission" date="2021-01" db="EMBL/GenBank/DDBJ databases">
        <authorList>
            <person name="Zahm M."/>
            <person name="Roques C."/>
            <person name="Cabau C."/>
            <person name="Klopp C."/>
            <person name="Donnadieu C."/>
            <person name="Jouanno E."/>
            <person name="Lampietro C."/>
            <person name="Louis A."/>
            <person name="Herpin A."/>
            <person name="Echchiki A."/>
            <person name="Berthelot C."/>
            <person name="Parey E."/>
            <person name="Roest-Crollius H."/>
            <person name="Braasch I."/>
            <person name="Postlethwait J."/>
            <person name="Bobe J."/>
            <person name="Montfort J."/>
            <person name="Bouchez O."/>
            <person name="Begum T."/>
            <person name="Mejri S."/>
            <person name="Adams A."/>
            <person name="Chen W.-J."/>
            <person name="Guiguen Y."/>
        </authorList>
    </citation>
    <scope>NUCLEOTIDE SEQUENCE</scope>
    <source>
        <tissue evidence="3">Blood</tissue>
    </source>
</reference>
<feature type="compositionally biased region" description="Polar residues" evidence="1">
    <location>
        <begin position="364"/>
        <end position="379"/>
    </location>
</feature>
<evidence type="ECO:0000256" key="2">
    <source>
        <dbReference type="SAM" id="SignalP"/>
    </source>
</evidence>
<proteinExistence type="predicted"/>
<feature type="compositionally biased region" description="Pro residues" evidence="1">
    <location>
        <begin position="323"/>
        <end position="343"/>
    </location>
</feature>
<feature type="chain" id="PRO_5035891248" evidence="2">
    <location>
        <begin position="19"/>
        <end position="415"/>
    </location>
</feature>
<feature type="region of interest" description="Disordered" evidence="1">
    <location>
        <begin position="284"/>
        <end position="415"/>
    </location>
</feature>
<feature type="compositionally biased region" description="Basic and acidic residues" evidence="1">
    <location>
        <begin position="406"/>
        <end position="415"/>
    </location>
</feature>
<dbReference type="EMBL" id="JAERUA010000017">
    <property type="protein sequence ID" value="KAI1888218.1"/>
    <property type="molecule type" value="Genomic_DNA"/>
</dbReference>
<keyword evidence="4" id="KW-1185">Reference proteome</keyword>